<dbReference type="Pfam" id="PF25597">
    <property type="entry name" value="SH3_retrovirus"/>
    <property type="match status" value="1"/>
</dbReference>
<feature type="domain" description="Retroviral polymerase SH3-like" evidence="3">
    <location>
        <begin position="296"/>
        <end position="338"/>
    </location>
</feature>
<feature type="domain" description="Retrovirus-related Pol polyprotein from transposon TNT 1-94-like beta-barrel" evidence="2">
    <location>
        <begin position="151"/>
        <end position="231"/>
    </location>
</feature>
<evidence type="ECO:0000256" key="1">
    <source>
        <dbReference type="SAM" id="MobiDB-lite"/>
    </source>
</evidence>
<dbReference type="Pfam" id="PF14223">
    <property type="entry name" value="Retrotran_gag_2"/>
    <property type="match status" value="1"/>
</dbReference>
<accession>A0ABR2ATN2</accession>
<dbReference type="PANTHER" id="PTHR47592">
    <property type="entry name" value="PBF68 PROTEIN"/>
    <property type="match status" value="1"/>
</dbReference>
<feature type="region of interest" description="Disordered" evidence="1">
    <location>
        <begin position="338"/>
        <end position="382"/>
    </location>
</feature>
<organism evidence="4 5">
    <name type="scientific">Hibiscus sabdariffa</name>
    <name type="common">roselle</name>
    <dbReference type="NCBI Taxonomy" id="183260"/>
    <lineage>
        <taxon>Eukaryota</taxon>
        <taxon>Viridiplantae</taxon>
        <taxon>Streptophyta</taxon>
        <taxon>Embryophyta</taxon>
        <taxon>Tracheophyta</taxon>
        <taxon>Spermatophyta</taxon>
        <taxon>Magnoliopsida</taxon>
        <taxon>eudicotyledons</taxon>
        <taxon>Gunneridae</taxon>
        <taxon>Pentapetalae</taxon>
        <taxon>rosids</taxon>
        <taxon>malvids</taxon>
        <taxon>Malvales</taxon>
        <taxon>Malvaceae</taxon>
        <taxon>Malvoideae</taxon>
        <taxon>Hibiscus</taxon>
    </lineage>
</organism>
<keyword evidence="5" id="KW-1185">Reference proteome</keyword>
<sequence length="410" mass="45999">MMALKYKEGTSTTDHVSEFQSMMNQLLGMGVKFDDEILGLWLLATLLDSWETFRASLINSAPQGNITLDLAKSCVLNEEFRRSSGSTQQSEVLKGHIKKYCFKLKRENKGGGHKHDRNDEEKSERVVVTCEDLMVICDENLVNLVCDETSWMIDTGTSTHITSRRDFFTSYTLGDYGVLKMGNYGLVPVTGIGDVSLVRNNGTRVTLKDVRHALDIHLNLIYAGKLDDEGFCNTFSDGQWKLTKDAKLPISFWPEALNTVAHVINLSPSVPLRGEVLDKVWFGKDVSYDHLHVFDCKAFVNVSKDGRSKLDAKTRQFIFIGYGLDSEFGYRLYYPTEKEGSPDSGDLTDVNPVPLDPSPNPIQDDVHGDVNDDQQDIGDFDAPIDDVVTDQQQALIAQPTIPLWRSSRDR</sequence>
<evidence type="ECO:0000259" key="2">
    <source>
        <dbReference type="Pfam" id="PF22936"/>
    </source>
</evidence>
<dbReference type="EMBL" id="JBBPBM010000307">
    <property type="protein sequence ID" value="KAK8497470.1"/>
    <property type="molecule type" value="Genomic_DNA"/>
</dbReference>
<dbReference type="Proteomes" id="UP001472677">
    <property type="component" value="Unassembled WGS sequence"/>
</dbReference>
<evidence type="ECO:0000313" key="5">
    <source>
        <dbReference type="Proteomes" id="UP001472677"/>
    </source>
</evidence>
<feature type="compositionally biased region" description="Acidic residues" evidence="1">
    <location>
        <begin position="371"/>
        <end position="382"/>
    </location>
</feature>
<dbReference type="PANTHER" id="PTHR47592:SF31">
    <property type="entry name" value="ZINC FINGER, CCHC-TYPE-RELATED"/>
    <property type="match status" value="1"/>
</dbReference>
<dbReference type="InterPro" id="IPR057670">
    <property type="entry name" value="SH3_retrovirus"/>
</dbReference>
<evidence type="ECO:0000259" key="3">
    <source>
        <dbReference type="Pfam" id="PF25597"/>
    </source>
</evidence>
<name>A0ABR2ATN2_9ROSI</name>
<gene>
    <name evidence="4" type="ORF">V6N12_017988</name>
</gene>
<dbReference type="Pfam" id="PF22936">
    <property type="entry name" value="Pol_BBD"/>
    <property type="match status" value="1"/>
</dbReference>
<protein>
    <submittedName>
        <fullName evidence="4">Uncharacterized protein</fullName>
    </submittedName>
</protein>
<comment type="caution">
    <text evidence="4">The sequence shown here is derived from an EMBL/GenBank/DDBJ whole genome shotgun (WGS) entry which is preliminary data.</text>
</comment>
<proteinExistence type="predicted"/>
<evidence type="ECO:0000313" key="4">
    <source>
        <dbReference type="EMBL" id="KAK8497470.1"/>
    </source>
</evidence>
<dbReference type="InterPro" id="IPR054722">
    <property type="entry name" value="PolX-like_BBD"/>
</dbReference>
<reference evidence="4 5" key="1">
    <citation type="journal article" date="2024" name="G3 (Bethesda)">
        <title>Genome assembly of Hibiscus sabdariffa L. provides insights into metabolisms of medicinal natural products.</title>
        <authorList>
            <person name="Kim T."/>
        </authorList>
    </citation>
    <scope>NUCLEOTIDE SEQUENCE [LARGE SCALE GENOMIC DNA]</scope>
    <source>
        <strain evidence="4">TK-2024</strain>
        <tissue evidence="4">Old leaves</tissue>
    </source>
</reference>